<keyword evidence="2" id="KW-1185">Reference proteome</keyword>
<dbReference type="EnsemblPlants" id="AVESA.00010b.r2.3CG0498290.1">
    <property type="protein sequence ID" value="AVESA.00010b.r2.3CG0498290.1.CDS"/>
    <property type="gene ID" value="AVESA.00010b.r2.3CG0498290"/>
</dbReference>
<accession>A0ACD5VSA8</accession>
<evidence type="ECO:0000313" key="2">
    <source>
        <dbReference type="Proteomes" id="UP001732700"/>
    </source>
</evidence>
<name>A0ACD5VSA8_AVESA</name>
<reference evidence="1" key="1">
    <citation type="submission" date="2021-05" db="EMBL/GenBank/DDBJ databases">
        <authorList>
            <person name="Scholz U."/>
            <person name="Mascher M."/>
            <person name="Fiebig A."/>
        </authorList>
    </citation>
    <scope>NUCLEOTIDE SEQUENCE [LARGE SCALE GENOMIC DNA]</scope>
</reference>
<dbReference type="Proteomes" id="UP001732700">
    <property type="component" value="Chromosome 3C"/>
</dbReference>
<organism evidence="1 2">
    <name type="scientific">Avena sativa</name>
    <name type="common">Oat</name>
    <dbReference type="NCBI Taxonomy" id="4498"/>
    <lineage>
        <taxon>Eukaryota</taxon>
        <taxon>Viridiplantae</taxon>
        <taxon>Streptophyta</taxon>
        <taxon>Embryophyta</taxon>
        <taxon>Tracheophyta</taxon>
        <taxon>Spermatophyta</taxon>
        <taxon>Magnoliopsida</taxon>
        <taxon>Liliopsida</taxon>
        <taxon>Poales</taxon>
        <taxon>Poaceae</taxon>
        <taxon>BOP clade</taxon>
        <taxon>Pooideae</taxon>
        <taxon>Poodae</taxon>
        <taxon>Poeae</taxon>
        <taxon>Poeae Chloroplast Group 1 (Aveneae type)</taxon>
        <taxon>Aveninae</taxon>
        <taxon>Avena</taxon>
    </lineage>
</organism>
<proteinExistence type="predicted"/>
<reference evidence="1" key="2">
    <citation type="submission" date="2025-09" db="UniProtKB">
        <authorList>
            <consortium name="EnsemblPlants"/>
        </authorList>
    </citation>
    <scope>IDENTIFICATION</scope>
</reference>
<protein>
    <submittedName>
        <fullName evidence="1">Uncharacterized protein</fullName>
    </submittedName>
</protein>
<evidence type="ECO:0000313" key="1">
    <source>
        <dbReference type="EnsemblPlants" id="AVESA.00010b.r2.3CG0498290.1.CDS"/>
    </source>
</evidence>
<sequence length="262" mass="27026">MADYGGEYGHPYPRVDQYGNPVGPVDQYGIPIPREPSEQPAYSSGAVATSYGASDVTGVAPADYGTGVAAGHVLGGVAYPHEGPPGDIVSPHGAAHTHEGGVHGGLAPGETTAYPHEGVLGGAVYPEGAAHTHTHQGGVHGGLAPGETTAYAYEGMVVSGMTTGDQIQPIREEHTTIGETLRRSGSSSSSSSSSEDDGQGGRRKKKRSLKEKIKEKLPGSHKHEEYKAGQTVPTAGTGMQAAGTHEKKGIMDKIKEKLPGHH</sequence>